<evidence type="ECO:0000313" key="2">
    <source>
        <dbReference type="Proteomes" id="UP000317557"/>
    </source>
</evidence>
<dbReference type="EMBL" id="FXTP01000004">
    <property type="protein sequence ID" value="SMO53665.1"/>
    <property type="molecule type" value="Genomic_DNA"/>
</dbReference>
<evidence type="ECO:0000313" key="1">
    <source>
        <dbReference type="EMBL" id="SMO53665.1"/>
    </source>
</evidence>
<reference evidence="1 2" key="1">
    <citation type="submission" date="2017-05" db="EMBL/GenBank/DDBJ databases">
        <authorList>
            <person name="Varghese N."/>
            <person name="Submissions S."/>
        </authorList>
    </citation>
    <scope>NUCLEOTIDE SEQUENCE [LARGE SCALE GENOMIC DNA]</scope>
    <source>
        <strain evidence="1 2">DSM 21985</strain>
    </source>
</reference>
<keyword evidence="2" id="KW-1185">Reference proteome</keyword>
<dbReference type="SUPFAM" id="SSF56925">
    <property type="entry name" value="OMPA-like"/>
    <property type="match status" value="1"/>
</dbReference>
<protein>
    <submittedName>
        <fullName evidence="1">Outer membrane protein beta-barrel domain-containing protein</fullName>
    </submittedName>
</protein>
<dbReference type="OrthoDB" id="1198954at2"/>
<accession>A0A521C2V3</accession>
<proteinExistence type="predicted"/>
<sequence>MKKILLISIIVVFAINYAEAQFYISGTGGYSFAANEKTLGSSTTASGVTDLEGSYGEGIEVSLRGGYHIHEKWAIELGLGYLHGSDQDVQSLNIPGASADLDARGRAYGAFLAGVYNVTDKFYVKAGILTKIGGRTEANAELALEVPAQMVNPDAPDGATVPLMADFTTDFNGKIPAGIVGAIGYKIPVTDKFNFFAEVEYMGISVTRDVSNSSDFSASLAGDAIDRATLTSILSTTDLNRLIPLYSESEVKWGENGLPSSDAPYSSIGINFGVTYSFDN</sequence>
<dbReference type="AlphaFoldDB" id="A0A521C2V3"/>
<dbReference type="Gene3D" id="2.40.160.20">
    <property type="match status" value="1"/>
</dbReference>
<dbReference type="InterPro" id="IPR011250">
    <property type="entry name" value="OMP/PagP_B-barrel"/>
</dbReference>
<dbReference type="Proteomes" id="UP000317557">
    <property type="component" value="Unassembled WGS sequence"/>
</dbReference>
<dbReference type="RefSeq" id="WP_142453708.1">
    <property type="nucleotide sequence ID" value="NZ_FXTP01000004.1"/>
</dbReference>
<organism evidence="1 2">
    <name type="scientific">Gracilimonas mengyeensis</name>
    <dbReference type="NCBI Taxonomy" id="1302730"/>
    <lineage>
        <taxon>Bacteria</taxon>
        <taxon>Pseudomonadati</taxon>
        <taxon>Balneolota</taxon>
        <taxon>Balneolia</taxon>
        <taxon>Balneolales</taxon>
        <taxon>Balneolaceae</taxon>
        <taxon>Gracilimonas</taxon>
    </lineage>
</organism>
<name>A0A521C2V3_9BACT</name>
<gene>
    <name evidence="1" type="ORF">SAMN06265219_10494</name>
</gene>